<dbReference type="Gene3D" id="4.10.60.10">
    <property type="entry name" value="Zinc finger, CCHC-type"/>
    <property type="match status" value="1"/>
</dbReference>
<dbReference type="GO" id="GO:0003676">
    <property type="term" value="F:nucleic acid binding"/>
    <property type="evidence" value="ECO:0007669"/>
    <property type="project" value="InterPro"/>
</dbReference>
<evidence type="ECO:0000256" key="1">
    <source>
        <dbReference type="PROSITE-ProRule" id="PRU00047"/>
    </source>
</evidence>
<dbReference type="GeneID" id="92361860"/>
<reference evidence="5" key="2">
    <citation type="journal article" date="2021" name="Sci. Data">
        <title>Chromosome-scale genome sequencing, assembly and annotation of six genomes from subfamily Leishmaniinae.</title>
        <authorList>
            <person name="Almutairi H."/>
            <person name="Urbaniak M.D."/>
            <person name="Bates M.D."/>
            <person name="Jariyapan N."/>
            <person name="Kwakye-Nuako G."/>
            <person name="Thomaz Soccol V."/>
            <person name="Al-Salem W.S."/>
            <person name="Dillon R.J."/>
            <person name="Bates P.A."/>
            <person name="Gatherer D."/>
        </authorList>
    </citation>
    <scope>NUCLEOTIDE SEQUENCE [LARGE SCALE GENOMIC DNA]</scope>
</reference>
<feature type="compositionally biased region" description="Basic and acidic residues" evidence="2">
    <location>
        <begin position="166"/>
        <end position="176"/>
    </location>
</feature>
<dbReference type="SMART" id="SM00343">
    <property type="entry name" value="ZnF_C2HC"/>
    <property type="match status" value="3"/>
</dbReference>
<feature type="region of interest" description="Disordered" evidence="2">
    <location>
        <begin position="141"/>
        <end position="202"/>
    </location>
</feature>
<protein>
    <recommendedName>
        <fullName evidence="3">CCHC-type domain-containing protein</fullName>
    </recommendedName>
</protein>
<evidence type="ECO:0000256" key="2">
    <source>
        <dbReference type="SAM" id="MobiDB-lite"/>
    </source>
</evidence>
<reference evidence="5" key="1">
    <citation type="journal article" date="2021" name="Microbiol. Resour. Announc.">
        <title>LGAAP: Leishmaniinae Genome Assembly and Annotation Pipeline.</title>
        <authorList>
            <person name="Almutairi H."/>
            <person name="Urbaniak M.D."/>
            <person name="Bates M.D."/>
            <person name="Jariyapan N."/>
            <person name="Kwakye-Nuako G."/>
            <person name="Thomaz-Soccol V."/>
            <person name="Al-Salem W.S."/>
            <person name="Dillon R.J."/>
            <person name="Bates P.A."/>
            <person name="Gatherer D."/>
        </authorList>
    </citation>
    <scope>NUCLEOTIDE SEQUENCE [LARGE SCALE GENOMIC DNA]</scope>
</reference>
<sequence>MTDLREFSASKEISTPSGFVQCSAHNVRRKAECCEMRPVLNADMEIIDYICVCKHPFTCKAASERQSSCLARGAGASEAHGAARNGESSSAAPLIIDASSTSMKAHSAHQHDHGQPSTAGAADGEADVGTLFAVSFYETSRSAPGPNASATADAVSPHALPDGGNDEGKGDGDVKGTKANTLTITDSDADDADSLHNSPSFTAGAAPAAVVTAPFPAAPKGRPRYYDSLQNTCTGGYAPPAKVCWSCGMAGHEKPSCPNALCRTCHQKRGPYGSPHRCTPMDTPSPFIVYPTPSDWRVATQKTVAAAGEPSGMTAVRCVACNEYGHFDCSNVVLPSSYALVASSSSGPAAVPHTSLPTCCFCGVRGHTVFDCGQREQVNPDYFERRSRLVAGAMRRDGGNTAAGASFSNSGSNSGRGYPAQQQHQQWPCGSPTGGAPSSYSSFARHGNNRGGGGGDQRRERDWSDGREQRSSGNQFSTSRREGGAYKSAAYRGDGDPHRRRYESPSFSCAGGGFVSASSSAVHDRDRFQGGSQRQHEERFRDNYSGSRHSRTEGGDRSGGEPRVHGQVRLHSQQSQQRYRAGSSHRGGRRGDSGYYSDESLF</sequence>
<dbReference type="InterPro" id="IPR001878">
    <property type="entry name" value="Znf_CCHC"/>
</dbReference>
<dbReference type="GO" id="GO:0008270">
    <property type="term" value="F:zinc ion binding"/>
    <property type="evidence" value="ECO:0007669"/>
    <property type="project" value="UniProtKB-KW"/>
</dbReference>
<evidence type="ECO:0000313" key="5">
    <source>
        <dbReference type="Proteomes" id="UP000674143"/>
    </source>
</evidence>
<feature type="region of interest" description="Disordered" evidence="2">
    <location>
        <begin position="101"/>
        <end position="123"/>
    </location>
</feature>
<feature type="compositionally biased region" description="Basic and acidic residues" evidence="2">
    <location>
        <begin position="522"/>
        <end position="542"/>
    </location>
</feature>
<evidence type="ECO:0000259" key="3">
    <source>
        <dbReference type="PROSITE" id="PS50158"/>
    </source>
</evidence>
<dbReference type="Proteomes" id="UP000674143">
    <property type="component" value="Unassembled WGS sequence"/>
</dbReference>
<organism evidence="4 5">
    <name type="scientific">Leishmania orientalis</name>
    <dbReference type="NCBI Taxonomy" id="2249476"/>
    <lineage>
        <taxon>Eukaryota</taxon>
        <taxon>Discoba</taxon>
        <taxon>Euglenozoa</taxon>
        <taxon>Kinetoplastea</taxon>
        <taxon>Metakinetoplastina</taxon>
        <taxon>Trypanosomatida</taxon>
        <taxon>Trypanosomatidae</taxon>
        <taxon>Leishmaniinae</taxon>
        <taxon>Leishmania</taxon>
    </lineage>
</organism>
<dbReference type="RefSeq" id="XP_067065100.1">
    <property type="nucleotide sequence ID" value="XM_067207926.1"/>
</dbReference>
<comment type="caution">
    <text evidence="4">The sequence shown here is derived from an EMBL/GenBank/DDBJ whole genome shotgun (WGS) entry which is preliminary data.</text>
</comment>
<keyword evidence="5" id="KW-1185">Reference proteome</keyword>
<keyword evidence="1" id="KW-0863">Zinc-finger</keyword>
<gene>
    <name evidence="4" type="ORF">LSCM4_05999</name>
</gene>
<keyword evidence="1" id="KW-0479">Metal-binding</keyword>
<dbReference type="PROSITE" id="PS50158">
    <property type="entry name" value="ZF_CCHC"/>
    <property type="match status" value="1"/>
</dbReference>
<accession>A0A836L1D4</accession>
<feature type="compositionally biased region" description="Low complexity" evidence="2">
    <location>
        <begin position="593"/>
        <end position="602"/>
    </location>
</feature>
<feature type="region of interest" description="Disordered" evidence="2">
    <location>
        <begin position="397"/>
        <end position="602"/>
    </location>
</feature>
<proteinExistence type="predicted"/>
<dbReference type="KEGG" id="loi:92361860"/>
<keyword evidence="1" id="KW-0862">Zinc</keyword>
<name>A0A836L1D4_9TRYP</name>
<dbReference type="EMBL" id="JAFHLR010000011">
    <property type="protein sequence ID" value="KAG5485363.1"/>
    <property type="molecule type" value="Genomic_DNA"/>
</dbReference>
<feature type="compositionally biased region" description="Basic and acidic residues" evidence="2">
    <location>
        <begin position="456"/>
        <end position="470"/>
    </location>
</feature>
<evidence type="ECO:0000313" key="4">
    <source>
        <dbReference type="EMBL" id="KAG5485363.1"/>
    </source>
</evidence>
<dbReference type="AlphaFoldDB" id="A0A836L1D4"/>
<feature type="compositionally biased region" description="Basic and acidic residues" evidence="2">
    <location>
        <begin position="550"/>
        <end position="564"/>
    </location>
</feature>
<feature type="compositionally biased region" description="Low complexity" evidence="2">
    <location>
        <begin position="399"/>
        <end position="415"/>
    </location>
</feature>
<feature type="domain" description="CCHC-type" evidence="3">
    <location>
        <begin position="244"/>
        <end position="259"/>
    </location>
</feature>